<keyword evidence="4 6" id="KW-1133">Transmembrane helix</keyword>
<accession>A0A3M6YCM5</accession>
<evidence type="ECO:0000256" key="6">
    <source>
        <dbReference type="SAM" id="Phobius"/>
    </source>
</evidence>
<feature type="transmembrane region" description="Helical" evidence="6">
    <location>
        <begin position="176"/>
        <end position="193"/>
    </location>
</feature>
<protein>
    <recommendedName>
        <fullName evidence="7">Amino acid transporter transmembrane domain-containing protein</fullName>
    </recommendedName>
</protein>
<feature type="domain" description="Amino acid transporter transmembrane" evidence="7">
    <location>
        <begin position="67"/>
        <end position="250"/>
    </location>
</feature>
<comment type="caution">
    <text evidence="8">The sequence shown here is derived from an EMBL/GenBank/DDBJ whole genome shotgun (WGS) entry which is preliminary data.</text>
</comment>
<evidence type="ECO:0000256" key="5">
    <source>
        <dbReference type="ARBA" id="ARBA00023136"/>
    </source>
</evidence>
<reference evidence="8 9" key="1">
    <citation type="journal article" date="2018" name="BMC Genomics">
        <title>Genomic evidence for intraspecific hybridization in a clonal and extremely halotolerant yeast.</title>
        <authorList>
            <person name="Gostincar C."/>
            <person name="Stajich J.E."/>
            <person name="Zupancic J."/>
            <person name="Zalar P."/>
            <person name="Gunde-Cimerman N."/>
        </authorList>
    </citation>
    <scope>NUCLEOTIDE SEQUENCE [LARGE SCALE GENOMIC DNA]</scope>
    <source>
        <strain evidence="8 9">EXF-6654</strain>
    </source>
</reference>
<evidence type="ECO:0000313" key="9">
    <source>
        <dbReference type="Proteomes" id="UP000282582"/>
    </source>
</evidence>
<dbReference type="InterPro" id="IPR013057">
    <property type="entry name" value="AA_transpt_TM"/>
</dbReference>
<evidence type="ECO:0000256" key="2">
    <source>
        <dbReference type="ARBA" id="ARBA00008066"/>
    </source>
</evidence>
<dbReference type="PANTHER" id="PTHR22950:SF349">
    <property type="entry name" value="AMINO ACID TRANSPORTER TRANSMEMBRANE DOMAIN-CONTAINING PROTEIN"/>
    <property type="match status" value="1"/>
</dbReference>
<evidence type="ECO:0000256" key="1">
    <source>
        <dbReference type="ARBA" id="ARBA00004141"/>
    </source>
</evidence>
<dbReference type="GO" id="GO:0005774">
    <property type="term" value="C:vacuolar membrane"/>
    <property type="evidence" value="ECO:0007669"/>
    <property type="project" value="TreeGrafter"/>
</dbReference>
<dbReference type="VEuPathDB" id="FungiDB:BTJ68_03008"/>
<dbReference type="AlphaFoldDB" id="A0A3M6YCM5"/>
<feature type="transmembrane region" description="Helical" evidence="6">
    <location>
        <begin position="199"/>
        <end position="221"/>
    </location>
</feature>
<comment type="subcellular location">
    <subcellularLocation>
        <location evidence="1">Membrane</location>
        <topology evidence="1">Multi-pass membrane protein</topology>
    </subcellularLocation>
</comment>
<feature type="transmembrane region" description="Helical" evidence="6">
    <location>
        <begin position="233"/>
        <end position="253"/>
    </location>
</feature>
<evidence type="ECO:0000256" key="3">
    <source>
        <dbReference type="ARBA" id="ARBA00022692"/>
    </source>
</evidence>
<dbReference type="PANTHER" id="PTHR22950">
    <property type="entry name" value="AMINO ACID TRANSPORTER"/>
    <property type="match status" value="1"/>
</dbReference>
<evidence type="ECO:0000313" key="8">
    <source>
        <dbReference type="EMBL" id="RMY00683.1"/>
    </source>
</evidence>
<organism evidence="8 9">
    <name type="scientific">Hortaea werneckii</name>
    <name type="common">Black yeast</name>
    <name type="synonym">Cladosporium werneckii</name>
    <dbReference type="NCBI Taxonomy" id="91943"/>
    <lineage>
        <taxon>Eukaryota</taxon>
        <taxon>Fungi</taxon>
        <taxon>Dikarya</taxon>
        <taxon>Ascomycota</taxon>
        <taxon>Pezizomycotina</taxon>
        <taxon>Dothideomycetes</taxon>
        <taxon>Dothideomycetidae</taxon>
        <taxon>Mycosphaerellales</taxon>
        <taxon>Teratosphaeriaceae</taxon>
        <taxon>Hortaea</taxon>
    </lineage>
</organism>
<sequence length="267" mass="29535">MGLVGCTVLAGVIKPTSPGSLLLTAETSAFPEQWRALPLSFELIMAVWGGHRADLCGERLTRRLSSVFPNIYRDMRHPQKYEHGLKLIFGFVTSVDLVMAIVGYLITNLLTIQEYPEALHVVVLILVATIPLTKFPLNCAPIISTLEVLSCIDPRAASVKPNCFNQSAFLTKTLRAVFRIRVTCTIVLLAILVPSFEVISAIMGVAFCFLMCVVLPVTFHLKMFGREISRREALLNWALILGSAVLGIAGTIWEFLPKDWLGLEEVH</sequence>
<comment type="similarity">
    <text evidence="2">Belongs to the amino acid/polyamine transporter 2 family.</text>
</comment>
<gene>
    <name evidence="8" type="ORF">D0868_08877</name>
</gene>
<dbReference type="Pfam" id="PF01490">
    <property type="entry name" value="Aa_trans"/>
    <property type="match status" value="1"/>
</dbReference>
<feature type="transmembrane region" description="Helical" evidence="6">
    <location>
        <begin position="85"/>
        <end position="106"/>
    </location>
</feature>
<keyword evidence="3 6" id="KW-0812">Transmembrane</keyword>
<proteinExistence type="inferred from homology"/>
<feature type="transmembrane region" description="Helical" evidence="6">
    <location>
        <begin position="118"/>
        <end position="137"/>
    </location>
</feature>
<dbReference type="GO" id="GO:0015179">
    <property type="term" value="F:L-amino acid transmembrane transporter activity"/>
    <property type="evidence" value="ECO:0007669"/>
    <property type="project" value="TreeGrafter"/>
</dbReference>
<dbReference type="EMBL" id="QWIK01000815">
    <property type="protein sequence ID" value="RMY00683.1"/>
    <property type="molecule type" value="Genomic_DNA"/>
</dbReference>
<name>A0A3M6YCM5_HORWE</name>
<dbReference type="Proteomes" id="UP000282582">
    <property type="component" value="Unassembled WGS sequence"/>
</dbReference>
<evidence type="ECO:0000259" key="7">
    <source>
        <dbReference type="Pfam" id="PF01490"/>
    </source>
</evidence>
<keyword evidence="5 6" id="KW-0472">Membrane</keyword>
<evidence type="ECO:0000256" key="4">
    <source>
        <dbReference type="ARBA" id="ARBA00022989"/>
    </source>
</evidence>